<proteinExistence type="predicted"/>
<dbReference type="PATRIC" id="fig|137591.24.peg.2414"/>
<dbReference type="Proteomes" id="UP000032289">
    <property type="component" value="Unassembled WGS sequence"/>
</dbReference>
<reference evidence="1 2" key="1">
    <citation type="journal article" date="2015" name="Microbiology (Mosc.)">
        <title>Genomics of the Weissella cibaria species with an examination of its metabolic traits.</title>
        <authorList>
            <person name="Lynch K.M."/>
            <person name="Lucid A."/>
            <person name="Arendt E.K."/>
            <person name="Sleator R.D."/>
            <person name="Lucey B."/>
            <person name="Coffey A."/>
        </authorList>
    </citation>
    <scope>NUCLEOTIDE SEQUENCE [LARGE SCALE GENOMIC DNA]</scope>
    <source>
        <strain evidence="1 2">AB3b</strain>
    </source>
</reference>
<evidence type="ECO:0000313" key="2">
    <source>
        <dbReference type="Proteomes" id="UP000032289"/>
    </source>
</evidence>
<organism evidence="1 2">
    <name type="scientific">Weissella cibaria</name>
    <dbReference type="NCBI Taxonomy" id="137591"/>
    <lineage>
        <taxon>Bacteria</taxon>
        <taxon>Bacillati</taxon>
        <taxon>Bacillota</taxon>
        <taxon>Bacilli</taxon>
        <taxon>Lactobacillales</taxon>
        <taxon>Lactobacillaceae</taxon>
        <taxon>Weissella</taxon>
    </lineage>
</organism>
<sequence>MINFDEYMTNTNLALQAIIRYDDGREIRVFNVKDKRCCVFIQNDNEHFWLLRERILEPPMLHNITEAMYQAGIYDNYYHLSIEVFHGDDSKVYYPR</sequence>
<dbReference type="EMBL" id="JWHT01000088">
    <property type="protein sequence ID" value="KIU18983.1"/>
    <property type="molecule type" value="Genomic_DNA"/>
</dbReference>
<accession>A0A0D1JBM7</accession>
<dbReference type="RefSeq" id="WP_043942067.1">
    <property type="nucleotide sequence ID" value="NZ_JWHT01000088.1"/>
</dbReference>
<dbReference type="AlphaFoldDB" id="A0A0D1JBM7"/>
<evidence type="ECO:0000313" key="1">
    <source>
        <dbReference type="EMBL" id="KIU18983.1"/>
    </source>
</evidence>
<name>A0A0D1JBM7_9LACO</name>
<protein>
    <submittedName>
        <fullName evidence="1">Uncharacterized protein</fullName>
    </submittedName>
</protein>
<comment type="caution">
    <text evidence="1">The sequence shown here is derived from an EMBL/GenBank/DDBJ whole genome shotgun (WGS) entry which is preliminary data.</text>
</comment>
<gene>
    <name evidence="1" type="ORF">ab3b_02446</name>
</gene>